<feature type="transmembrane region" description="Helical" evidence="5">
    <location>
        <begin position="180"/>
        <end position="201"/>
    </location>
</feature>
<dbReference type="EMBL" id="BTGC01000003">
    <property type="protein sequence ID" value="GMM49732.1"/>
    <property type="molecule type" value="Genomic_DNA"/>
</dbReference>
<evidence type="ECO:0000256" key="2">
    <source>
        <dbReference type="ARBA" id="ARBA00022692"/>
    </source>
</evidence>
<evidence type="ECO:0000259" key="6">
    <source>
        <dbReference type="SMART" id="SM00014"/>
    </source>
</evidence>
<dbReference type="CDD" id="cd03386">
    <property type="entry name" value="PAP2_Aur1_like"/>
    <property type="match status" value="1"/>
</dbReference>
<dbReference type="PANTHER" id="PTHR31310:SF11">
    <property type="entry name" value="INOSITOL PHOSPHORYLCERAMIDE SYNTHASE CATALYTIC SUBUNIT AUR1"/>
    <property type="match status" value="1"/>
</dbReference>
<comment type="caution">
    <text evidence="7">The sequence shown here is derived from an EMBL/GenBank/DDBJ whole genome shotgun (WGS) entry which is preliminary data.</text>
</comment>
<dbReference type="GO" id="GO:0070916">
    <property type="term" value="C:inositol phosphoceramide synthase complex"/>
    <property type="evidence" value="ECO:0007669"/>
    <property type="project" value="TreeGrafter"/>
</dbReference>
<dbReference type="GO" id="GO:0016020">
    <property type="term" value="C:membrane"/>
    <property type="evidence" value="ECO:0007669"/>
    <property type="project" value="UniProtKB-SubCell"/>
</dbReference>
<evidence type="ECO:0000256" key="1">
    <source>
        <dbReference type="ARBA" id="ARBA00004141"/>
    </source>
</evidence>
<evidence type="ECO:0000256" key="5">
    <source>
        <dbReference type="SAM" id="Phobius"/>
    </source>
</evidence>
<dbReference type="InterPro" id="IPR000326">
    <property type="entry name" value="PAP2/HPO"/>
</dbReference>
<feature type="transmembrane region" description="Helical" evidence="5">
    <location>
        <begin position="272"/>
        <end position="289"/>
    </location>
</feature>
<evidence type="ECO:0000313" key="7">
    <source>
        <dbReference type="EMBL" id="GMM49732.1"/>
    </source>
</evidence>
<dbReference type="InterPro" id="IPR026841">
    <property type="entry name" value="Aur1/Ipt1"/>
</dbReference>
<organism evidence="7 8">
    <name type="scientific">Starmerella bacillaris</name>
    <name type="common">Yeast</name>
    <name type="synonym">Candida zemplinina</name>
    <dbReference type="NCBI Taxonomy" id="1247836"/>
    <lineage>
        <taxon>Eukaryota</taxon>
        <taxon>Fungi</taxon>
        <taxon>Dikarya</taxon>
        <taxon>Ascomycota</taxon>
        <taxon>Saccharomycotina</taxon>
        <taxon>Dipodascomycetes</taxon>
        <taxon>Dipodascales</taxon>
        <taxon>Trichomonascaceae</taxon>
        <taxon>Starmerella</taxon>
    </lineage>
</organism>
<keyword evidence="8" id="KW-1185">Reference proteome</keyword>
<keyword evidence="2 5" id="KW-0812">Transmembrane</keyword>
<comment type="subcellular location">
    <subcellularLocation>
        <location evidence="1">Membrane</location>
        <topology evidence="1">Multi-pass membrane protein</topology>
    </subcellularLocation>
</comment>
<dbReference type="Gene3D" id="1.20.144.10">
    <property type="entry name" value="Phosphatidic acid phosphatase type 2/haloperoxidase"/>
    <property type="match status" value="1"/>
</dbReference>
<dbReference type="GO" id="GO:0006676">
    <property type="term" value="P:mannosyl diphosphorylinositol ceramide metabolic process"/>
    <property type="evidence" value="ECO:0007669"/>
    <property type="project" value="TreeGrafter"/>
</dbReference>
<name>A0AAV5RFI3_STABA</name>
<reference evidence="7 8" key="1">
    <citation type="journal article" date="2023" name="Elife">
        <title>Identification of key yeast species and microbe-microbe interactions impacting larval growth of Drosophila in the wild.</title>
        <authorList>
            <person name="Mure A."/>
            <person name="Sugiura Y."/>
            <person name="Maeda R."/>
            <person name="Honda K."/>
            <person name="Sakurai N."/>
            <person name="Takahashi Y."/>
            <person name="Watada M."/>
            <person name="Katoh T."/>
            <person name="Gotoh A."/>
            <person name="Gotoh Y."/>
            <person name="Taniguchi I."/>
            <person name="Nakamura K."/>
            <person name="Hayashi T."/>
            <person name="Katayama T."/>
            <person name="Uemura T."/>
            <person name="Hattori Y."/>
        </authorList>
    </citation>
    <scope>NUCLEOTIDE SEQUENCE [LARGE SCALE GENOMIC DNA]</scope>
    <source>
        <strain evidence="7 8">SB-73</strain>
    </source>
</reference>
<dbReference type="SUPFAM" id="SSF48317">
    <property type="entry name" value="Acid phosphatase/Vanadium-dependent haloperoxidase"/>
    <property type="match status" value="1"/>
</dbReference>
<keyword evidence="4 5" id="KW-0472">Membrane</keyword>
<evidence type="ECO:0000256" key="4">
    <source>
        <dbReference type="ARBA" id="ARBA00023136"/>
    </source>
</evidence>
<evidence type="ECO:0000313" key="8">
    <source>
        <dbReference type="Proteomes" id="UP001362899"/>
    </source>
</evidence>
<feature type="transmembrane region" description="Helical" evidence="5">
    <location>
        <begin position="153"/>
        <end position="174"/>
    </location>
</feature>
<protein>
    <submittedName>
        <fullName evidence="7">Inositol phosphorylceramide synthase</fullName>
    </submittedName>
</protein>
<sequence length="382" mass="43785">MANLWERLKGSFLADAPADQTLQHLERNMSFFEGLRRIRNHKYRKRDLQYLVMLPILTYCFIVCAEPPALFRICLALLLIYLCVVPATSQFFLNFMPTGTYLLLFYVCRYINPKYRPPIYVRVLPGLETIFYGNDLSDTLAASPNTFFDILAWLPYGLAHYGAPFVVSIILFLFGPPTYLSTFHFTFGYMNVVGVATQILFPNAPPWYRRLYGLAKADYSMHGSAGGLERIDRLLGTKLYTAGFEGNPMVFGAFPSLHSADAVIEALFMSHLFPKLTPFFILYVMWIWWSTMYLTHHYFVDLVGGGILSLVAFSLTRISSLPQVDVKKFGRWSYSKVNYGMPNEFHTGYDSVERRAYSIFDEEAQNDLAANEGMIEMESNHL</sequence>
<dbReference type="FunFam" id="1.20.144.10:FF:000015">
    <property type="entry name" value="Aureobasidin resistance protein Aur1"/>
    <property type="match status" value="1"/>
</dbReference>
<dbReference type="AlphaFoldDB" id="A0AAV5RFI3"/>
<dbReference type="Pfam" id="PF14378">
    <property type="entry name" value="PAP2_3"/>
    <property type="match status" value="1"/>
</dbReference>
<dbReference type="GO" id="GO:0030148">
    <property type="term" value="P:sphingolipid biosynthetic process"/>
    <property type="evidence" value="ECO:0007669"/>
    <property type="project" value="TreeGrafter"/>
</dbReference>
<gene>
    <name evidence="7" type="ORF">DASB73_006900</name>
</gene>
<dbReference type="SMART" id="SM00014">
    <property type="entry name" value="acidPPc"/>
    <property type="match status" value="1"/>
</dbReference>
<dbReference type="Proteomes" id="UP001362899">
    <property type="component" value="Unassembled WGS sequence"/>
</dbReference>
<dbReference type="PANTHER" id="PTHR31310">
    <property type="match status" value="1"/>
</dbReference>
<feature type="transmembrane region" description="Helical" evidence="5">
    <location>
        <begin position="295"/>
        <end position="315"/>
    </location>
</feature>
<keyword evidence="3 5" id="KW-1133">Transmembrane helix</keyword>
<feature type="transmembrane region" description="Helical" evidence="5">
    <location>
        <begin position="47"/>
        <end position="64"/>
    </location>
</feature>
<dbReference type="InterPro" id="IPR052185">
    <property type="entry name" value="IPC_Synthase-Related"/>
</dbReference>
<accession>A0AAV5RFI3</accession>
<evidence type="ECO:0000256" key="3">
    <source>
        <dbReference type="ARBA" id="ARBA00022989"/>
    </source>
</evidence>
<proteinExistence type="predicted"/>
<feature type="domain" description="Phosphatidic acid phosphatase type 2/haloperoxidase" evidence="6">
    <location>
        <begin position="178"/>
        <end position="317"/>
    </location>
</feature>
<dbReference type="InterPro" id="IPR036938">
    <property type="entry name" value="PAP2/HPO_sf"/>
</dbReference>